<dbReference type="AlphaFoldDB" id="A0A2R6QG17"/>
<dbReference type="Proteomes" id="UP000241394">
    <property type="component" value="Chromosome LG16"/>
</dbReference>
<gene>
    <name evidence="1" type="ORF">CEY00_Acc17912</name>
</gene>
<dbReference type="InParanoid" id="A0A2R6QG17"/>
<name>A0A2R6QG17_ACTCC</name>
<keyword evidence="2" id="KW-1185">Reference proteome</keyword>
<accession>A0A2R6QG17</accession>
<reference evidence="2" key="2">
    <citation type="journal article" date="2018" name="BMC Genomics">
        <title>A manually annotated Actinidia chinensis var. chinensis (kiwifruit) genome highlights the challenges associated with draft genomes and gene prediction in plants.</title>
        <authorList>
            <person name="Pilkington S.M."/>
            <person name="Crowhurst R."/>
            <person name="Hilario E."/>
            <person name="Nardozza S."/>
            <person name="Fraser L."/>
            <person name="Peng Y."/>
            <person name="Gunaseelan K."/>
            <person name="Simpson R."/>
            <person name="Tahir J."/>
            <person name="Deroles S.C."/>
            <person name="Templeton K."/>
            <person name="Luo Z."/>
            <person name="Davy M."/>
            <person name="Cheng C."/>
            <person name="McNeilage M."/>
            <person name="Scaglione D."/>
            <person name="Liu Y."/>
            <person name="Zhang Q."/>
            <person name="Datson P."/>
            <person name="De Silva N."/>
            <person name="Gardiner S.E."/>
            <person name="Bassett H."/>
            <person name="Chagne D."/>
            <person name="McCallum J."/>
            <person name="Dzierzon H."/>
            <person name="Deng C."/>
            <person name="Wang Y.Y."/>
            <person name="Barron L."/>
            <person name="Manako K."/>
            <person name="Bowen J."/>
            <person name="Foster T.M."/>
            <person name="Erridge Z.A."/>
            <person name="Tiffin H."/>
            <person name="Waite C.N."/>
            <person name="Davies K.M."/>
            <person name="Grierson E.P."/>
            <person name="Laing W.A."/>
            <person name="Kirk R."/>
            <person name="Chen X."/>
            <person name="Wood M."/>
            <person name="Montefiori M."/>
            <person name="Brummell D.A."/>
            <person name="Schwinn K.E."/>
            <person name="Catanach A."/>
            <person name="Fullerton C."/>
            <person name="Li D."/>
            <person name="Meiyalaghan S."/>
            <person name="Nieuwenhuizen N."/>
            <person name="Read N."/>
            <person name="Prakash R."/>
            <person name="Hunter D."/>
            <person name="Zhang H."/>
            <person name="McKenzie M."/>
            <person name="Knabel M."/>
            <person name="Harris A."/>
            <person name="Allan A.C."/>
            <person name="Gleave A."/>
            <person name="Chen A."/>
            <person name="Janssen B.J."/>
            <person name="Plunkett B."/>
            <person name="Ampomah-Dwamena C."/>
            <person name="Voogd C."/>
            <person name="Leif D."/>
            <person name="Lafferty D."/>
            <person name="Souleyre E.J.F."/>
            <person name="Varkonyi-Gasic E."/>
            <person name="Gambi F."/>
            <person name="Hanley J."/>
            <person name="Yao J.L."/>
            <person name="Cheung J."/>
            <person name="David K.M."/>
            <person name="Warren B."/>
            <person name="Marsh K."/>
            <person name="Snowden K.C."/>
            <person name="Lin-Wang K."/>
            <person name="Brian L."/>
            <person name="Martinez-Sanchez M."/>
            <person name="Wang M."/>
            <person name="Ileperuma N."/>
            <person name="Macnee N."/>
            <person name="Campin R."/>
            <person name="McAtee P."/>
            <person name="Drummond R.S.M."/>
            <person name="Espley R.V."/>
            <person name="Ireland H.S."/>
            <person name="Wu R."/>
            <person name="Atkinson R.G."/>
            <person name="Karunairetnam S."/>
            <person name="Bulley S."/>
            <person name="Chunkath S."/>
            <person name="Hanley Z."/>
            <person name="Storey R."/>
            <person name="Thrimawithana A.H."/>
            <person name="Thomson S."/>
            <person name="David C."/>
            <person name="Testolin R."/>
            <person name="Huang H."/>
            <person name="Hellens R.P."/>
            <person name="Schaffer R.J."/>
        </authorList>
    </citation>
    <scope>NUCLEOTIDE SEQUENCE [LARGE SCALE GENOMIC DNA]</scope>
    <source>
        <strain evidence="2">cv. Red5</strain>
    </source>
</reference>
<evidence type="ECO:0000313" key="1">
    <source>
        <dbReference type="EMBL" id="PSS07563.1"/>
    </source>
</evidence>
<evidence type="ECO:0000313" key="2">
    <source>
        <dbReference type="Proteomes" id="UP000241394"/>
    </source>
</evidence>
<protein>
    <submittedName>
        <fullName evidence="1">FACT complex subunit like</fullName>
    </submittedName>
</protein>
<comment type="caution">
    <text evidence="1">The sequence shown here is derived from an EMBL/GenBank/DDBJ whole genome shotgun (WGS) entry which is preliminary data.</text>
</comment>
<proteinExistence type="predicted"/>
<dbReference type="Gramene" id="PSS07563">
    <property type="protein sequence ID" value="PSS07563"/>
    <property type="gene ID" value="CEY00_Acc17912"/>
</dbReference>
<reference evidence="1 2" key="1">
    <citation type="submission" date="2017-07" db="EMBL/GenBank/DDBJ databases">
        <title>An improved, manually edited Actinidia chinensis var. chinensis (kiwifruit) genome highlights the challenges associated with draft genomes and gene prediction in plants.</title>
        <authorList>
            <person name="Pilkington S."/>
            <person name="Crowhurst R."/>
            <person name="Hilario E."/>
            <person name="Nardozza S."/>
            <person name="Fraser L."/>
            <person name="Peng Y."/>
            <person name="Gunaseelan K."/>
            <person name="Simpson R."/>
            <person name="Tahir J."/>
            <person name="Deroles S."/>
            <person name="Templeton K."/>
            <person name="Luo Z."/>
            <person name="Davy M."/>
            <person name="Cheng C."/>
            <person name="Mcneilage M."/>
            <person name="Scaglione D."/>
            <person name="Liu Y."/>
            <person name="Zhang Q."/>
            <person name="Datson P."/>
            <person name="De Silva N."/>
            <person name="Gardiner S."/>
            <person name="Bassett H."/>
            <person name="Chagne D."/>
            <person name="Mccallum J."/>
            <person name="Dzierzon H."/>
            <person name="Deng C."/>
            <person name="Wang Y.-Y."/>
            <person name="Barron N."/>
            <person name="Manako K."/>
            <person name="Bowen J."/>
            <person name="Foster T."/>
            <person name="Erridge Z."/>
            <person name="Tiffin H."/>
            <person name="Waite C."/>
            <person name="Davies K."/>
            <person name="Grierson E."/>
            <person name="Laing W."/>
            <person name="Kirk R."/>
            <person name="Chen X."/>
            <person name="Wood M."/>
            <person name="Montefiori M."/>
            <person name="Brummell D."/>
            <person name="Schwinn K."/>
            <person name="Catanach A."/>
            <person name="Fullerton C."/>
            <person name="Li D."/>
            <person name="Meiyalaghan S."/>
            <person name="Nieuwenhuizen N."/>
            <person name="Read N."/>
            <person name="Prakash R."/>
            <person name="Hunter D."/>
            <person name="Zhang H."/>
            <person name="Mckenzie M."/>
            <person name="Knabel M."/>
            <person name="Harris A."/>
            <person name="Allan A."/>
            <person name="Chen A."/>
            <person name="Janssen B."/>
            <person name="Plunkett B."/>
            <person name="Dwamena C."/>
            <person name="Voogd C."/>
            <person name="Leif D."/>
            <person name="Lafferty D."/>
            <person name="Souleyre E."/>
            <person name="Varkonyi-Gasic E."/>
            <person name="Gambi F."/>
            <person name="Hanley J."/>
            <person name="Yao J.-L."/>
            <person name="Cheung J."/>
            <person name="David K."/>
            <person name="Warren B."/>
            <person name="Marsh K."/>
            <person name="Snowden K."/>
            <person name="Lin-Wang K."/>
            <person name="Brian L."/>
            <person name="Martinez-Sanchez M."/>
            <person name="Wang M."/>
            <person name="Ileperuma N."/>
            <person name="Macnee N."/>
            <person name="Campin R."/>
            <person name="Mcatee P."/>
            <person name="Drummond R."/>
            <person name="Espley R."/>
            <person name="Ireland H."/>
            <person name="Wu R."/>
            <person name="Atkinson R."/>
            <person name="Karunairetnam S."/>
            <person name="Bulley S."/>
            <person name="Chunkath S."/>
            <person name="Hanley Z."/>
            <person name="Storey R."/>
            <person name="Thrimawithana A."/>
            <person name="Thomson S."/>
            <person name="David C."/>
            <person name="Testolin R."/>
        </authorList>
    </citation>
    <scope>NUCLEOTIDE SEQUENCE [LARGE SCALE GENOMIC DNA]</scope>
    <source>
        <strain evidence="2">cv. Red5</strain>
        <tissue evidence="1">Young leaf</tissue>
    </source>
</reference>
<dbReference type="EMBL" id="NKQK01000016">
    <property type="protein sequence ID" value="PSS07563.1"/>
    <property type="molecule type" value="Genomic_DNA"/>
</dbReference>
<sequence length="175" mass="20062">MKRKREDEFQCETVEEVKQRSTDKCGGDGVAWFRGYESPKIPDEDWLTTTTAMKLNRGTRVWLQTRFIRRLCCLRAMRNGVGPILVITAMNWMTNSYFLLGQKRERRLTVKIFLVFPKEHPTVKKALILQVPSLQAAACSLDDSDTSIQVQQTQCSSAIILLSFLPVVNSIIFFV</sequence>
<organism evidence="1 2">
    <name type="scientific">Actinidia chinensis var. chinensis</name>
    <name type="common">Chinese soft-hair kiwi</name>
    <dbReference type="NCBI Taxonomy" id="1590841"/>
    <lineage>
        <taxon>Eukaryota</taxon>
        <taxon>Viridiplantae</taxon>
        <taxon>Streptophyta</taxon>
        <taxon>Embryophyta</taxon>
        <taxon>Tracheophyta</taxon>
        <taxon>Spermatophyta</taxon>
        <taxon>Magnoliopsida</taxon>
        <taxon>eudicotyledons</taxon>
        <taxon>Gunneridae</taxon>
        <taxon>Pentapetalae</taxon>
        <taxon>asterids</taxon>
        <taxon>Ericales</taxon>
        <taxon>Actinidiaceae</taxon>
        <taxon>Actinidia</taxon>
    </lineage>
</organism>